<keyword evidence="4" id="KW-0997">Cell inner membrane</keyword>
<dbReference type="GO" id="GO:0015920">
    <property type="term" value="P:lipopolysaccharide transport"/>
    <property type="evidence" value="ECO:0007669"/>
    <property type="project" value="TreeGrafter"/>
</dbReference>
<feature type="transmembrane region" description="Helical" evidence="8">
    <location>
        <begin position="30"/>
        <end position="55"/>
    </location>
</feature>
<dbReference type="EMBL" id="CAEMXZ010000084">
    <property type="protein sequence ID" value="CAB4323915.1"/>
    <property type="molecule type" value="Genomic_DNA"/>
</dbReference>
<keyword evidence="5 8" id="KW-0812">Transmembrane</keyword>
<dbReference type="EMBL" id="CAFBNC010000013">
    <property type="protein sequence ID" value="CAB4927103.1"/>
    <property type="molecule type" value="Genomic_DNA"/>
</dbReference>
<feature type="transmembrane region" description="Helical" evidence="8">
    <location>
        <begin position="146"/>
        <end position="169"/>
    </location>
</feature>
<dbReference type="PANTHER" id="PTHR30413">
    <property type="entry name" value="INNER MEMBRANE TRANSPORT PERMEASE"/>
    <property type="match status" value="1"/>
</dbReference>
<dbReference type="PANTHER" id="PTHR30413:SF8">
    <property type="entry name" value="TRANSPORT PERMEASE PROTEIN"/>
    <property type="match status" value="1"/>
</dbReference>
<feature type="transmembrane region" description="Helical" evidence="8">
    <location>
        <begin position="176"/>
        <end position="195"/>
    </location>
</feature>
<keyword evidence="6 8" id="KW-1133">Transmembrane helix</keyword>
<evidence type="ECO:0000256" key="8">
    <source>
        <dbReference type="SAM" id="Phobius"/>
    </source>
</evidence>
<feature type="transmembrane region" description="Helical" evidence="8">
    <location>
        <begin position="105"/>
        <end position="126"/>
    </location>
</feature>
<keyword evidence="7 8" id="KW-0472">Membrane</keyword>
<dbReference type="AlphaFoldDB" id="A0A6J7I7S2"/>
<reference evidence="11" key="1">
    <citation type="submission" date="2020-05" db="EMBL/GenBank/DDBJ databases">
        <authorList>
            <person name="Chiriac C."/>
            <person name="Salcher M."/>
            <person name="Ghai R."/>
            <person name="Kavagutti S V."/>
        </authorList>
    </citation>
    <scope>NUCLEOTIDE SEQUENCE</scope>
</reference>
<dbReference type="GO" id="GO:0005886">
    <property type="term" value="C:plasma membrane"/>
    <property type="evidence" value="ECO:0007669"/>
    <property type="project" value="UniProtKB-SubCell"/>
</dbReference>
<sequence>MTAAIEIWTYRNLIYNLAQRELRARYKKSVLGWAWSLINPASTLVIFSLVFGVFLKQTPPSFGNGDTGVFALYLFAGLVVWNFFNATINGSITALQNSGQLLNKVYFPASCPAIANLMTVVLQGVIEGGILAVVMVVLGNVSVTFLLFPFTLLLLAPFALGIGLAVSIFNVYLRDVGYLVSIGMNLLFYATPIVYPVTAIPEERWGLPLRTIFSLNPVAQFVGWSRDAFYLLRWPSLANVAVMLVISLGTFLIGWTIFSWRSKNVTEEL</sequence>
<dbReference type="Pfam" id="PF01061">
    <property type="entry name" value="ABC2_membrane"/>
    <property type="match status" value="1"/>
</dbReference>
<evidence type="ECO:0000256" key="1">
    <source>
        <dbReference type="ARBA" id="ARBA00004429"/>
    </source>
</evidence>
<evidence type="ECO:0000256" key="2">
    <source>
        <dbReference type="ARBA" id="ARBA00022448"/>
    </source>
</evidence>
<evidence type="ECO:0000259" key="9">
    <source>
        <dbReference type="PROSITE" id="PS51012"/>
    </source>
</evidence>
<protein>
    <submittedName>
        <fullName evidence="11">Unannotated protein</fullName>
    </submittedName>
</protein>
<dbReference type="GO" id="GO:0140359">
    <property type="term" value="F:ABC-type transporter activity"/>
    <property type="evidence" value="ECO:0007669"/>
    <property type="project" value="InterPro"/>
</dbReference>
<evidence type="ECO:0000313" key="11">
    <source>
        <dbReference type="EMBL" id="CAB4927103.1"/>
    </source>
</evidence>
<proteinExistence type="predicted"/>
<dbReference type="PROSITE" id="PS51012">
    <property type="entry name" value="ABC_TM2"/>
    <property type="match status" value="1"/>
</dbReference>
<evidence type="ECO:0000256" key="5">
    <source>
        <dbReference type="ARBA" id="ARBA00022692"/>
    </source>
</evidence>
<keyword evidence="2" id="KW-0813">Transport</keyword>
<keyword evidence="3" id="KW-1003">Cell membrane</keyword>
<evidence type="ECO:0000256" key="3">
    <source>
        <dbReference type="ARBA" id="ARBA00022475"/>
    </source>
</evidence>
<evidence type="ECO:0000256" key="6">
    <source>
        <dbReference type="ARBA" id="ARBA00022989"/>
    </source>
</evidence>
<feature type="domain" description="ABC transmembrane type-2" evidence="9">
    <location>
        <begin position="31"/>
        <end position="261"/>
    </location>
</feature>
<organism evidence="11">
    <name type="scientific">freshwater metagenome</name>
    <dbReference type="NCBI Taxonomy" id="449393"/>
    <lineage>
        <taxon>unclassified sequences</taxon>
        <taxon>metagenomes</taxon>
        <taxon>ecological metagenomes</taxon>
    </lineage>
</organism>
<evidence type="ECO:0000256" key="7">
    <source>
        <dbReference type="ARBA" id="ARBA00023136"/>
    </source>
</evidence>
<evidence type="ECO:0000313" key="10">
    <source>
        <dbReference type="EMBL" id="CAB4323915.1"/>
    </source>
</evidence>
<comment type="subcellular location">
    <subcellularLocation>
        <location evidence="1">Cell inner membrane</location>
        <topology evidence="1">Multi-pass membrane protein</topology>
    </subcellularLocation>
</comment>
<dbReference type="InterPro" id="IPR013525">
    <property type="entry name" value="ABC2_TM"/>
</dbReference>
<accession>A0A6J7I7S2</accession>
<feature type="transmembrane region" description="Helical" evidence="8">
    <location>
        <begin position="237"/>
        <end position="258"/>
    </location>
</feature>
<name>A0A6J7I7S2_9ZZZZ</name>
<evidence type="ECO:0000256" key="4">
    <source>
        <dbReference type="ARBA" id="ARBA00022519"/>
    </source>
</evidence>
<gene>
    <name evidence="10" type="ORF">UFOPK1392_01677</name>
    <name evidence="11" type="ORF">UFOPK3733_00443</name>
</gene>
<feature type="transmembrane region" description="Helical" evidence="8">
    <location>
        <begin position="67"/>
        <end position="84"/>
    </location>
</feature>
<dbReference type="InterPro" id="IPR047817">
    <property type="entry name" value="ABC2_TM_bact-type"/>
</dbReference>